<dbReference type="PANTHER" id="PTHR40446">
    <property type="entry name" value="N-ACETYLGLUCOSAMINE-1-PHOSPHODIESTER ALPHA-N-ACETYLGLUCOSAMINIDASE"/>
    <property type="match status" value="1"/>
</dbReference>
<proteinExistence type="predicted"/>
<dbReference type="PIRSF" id="PIRSF031512">
    <property type="entry name" value="EpsL"/>
    <property type="match status" value="1"/>
</dbReference>
<dbReference type="Pfam" id="PF09992">
    <property type="entry name" value="NAGPA"/>
    <property type="match status" value="1"/>
</dbReference>
<gene>
    <name evidence="3" type="ORF">C426_2154</name>
</gene>
<sequence length="297" mass="33377">MKKRQNKKYKWGIVFIILLIVCVSVLMIFHFKSREKQPTNEQTRNVQHTDLEEGYIISSSSKKAAKSLEHIVESTGEAQTVKLNSQKNDEKFTDLSSDSFKIYKANNVEVLKTATSIDAPAFSLEDMIQKYPDALIMNASGFNMNNMHITGFQMNNGKLFKDWGSDKRANNAFVINEDGSSQIYDSTVPASTIIENGGKISFSFGSVLIREGKVQKNDGSVNWMIHSFIANDEENNLYLIISDTSTGYEPIMSKFKELNLKNVVVMDGGGSSQMAYKGKVIYPSQDQRSVNDFIILK</sequence>
<evidence type="ECO:0000313" key="3">
    <source>
        <dbReference type="EMBL" id="EKF50484.1"/>
    </source>
</evidence>
<feature type="domain" description="Phosphodiester glycosidase" evidence="2">
    <location>
        <begin position="137"/>
        <end position="296"/>
    </location>
</feature>
<dbReference type="PANTHER" id="PTHR40446:SF2">
    <property type="entry name" value="N-ACETYLGLUCOSAMINE-1-PHOSPHODIESTER ALPHA-N-ACETYLGLUCOSAMINIDASE"/>
    <property type="match status" value="1"/>
</dbReference>
<dbReference type="InterPro" id="IPR018711">
    <property type="entry name" value="NAGPA"/>
</dbReference>
<keyword evidence="1" id="KW-1133">Transmembrane helix</keyword>
<dbReference type="eggNOG" id="COG4632">
    <property type="taxonomic scope" value="Bacteria"/>
</dbReference>
<dbReference type="Proteomes" id="UP000006787">
    <property type="component" value="Unassembled WGS sequence"/>
</dbReference>
<dbReference type="EMBL" id="AMQS01000042">
    <property type="protein sequence ID" value="EKF50484.1"/>
    <property type="molecule type" value="Genomic_DNA"/>
</dbReference>
<keyword evidence="1" id="KW-0812">Transmembrane</keyword>
<accession>K2PJU0</accession>
<evidence type="ECO:0000313" key="4">
    <source>
        <dbReference type="Proteomes" id="UP000006787"/>
    </source>
</evidence>
<comment type="caution">
    <text evidence="3">The sequence shown here is derived from an EMBL/GenBank/DDBJ whole genome shotgun (WGS) entry which is preliminary data.</text>
</comment>
<organism evidence="3 4">
    <name type="scientific">Lactococcus garvieae DCC43</name>
    <dbReference type="NCBI Taxonomy" id="1231377"/>
    <lineage>
        <taxon>Bacteria</taxon>
        <taxon>Bacillati</taxon>
        <taxon>Bacillota</taxon>
        <taxon>Bacilli</taxon>
        <taxon>Lactobacillales</taxon>
        <taxon>Streptococcaceae</taxon>
        <taxon>Lactococcus</taxon>
    </lineage>
</organism>
<dbReference type="AlphaFoldDB" id="K2PJU0"/>
<keyword evidence="1" id="KW-0472">Membrane</keyword>
<dbReference type="InterPro" id="IPR014565">
    <property type="entry name" value="EpsL_firmicutes"/>
</dbReference>
<protein>
    <submittedName>
        <fullName evidence="3">Exopolysaccharide biosynthesis protein</fullName>
    </submittedName>
</protein>
<evidence type="ECO:0000256" key="1">
    <source>
        <dbReference type="SAM" id="Phobius"/>
    </source>
</evidence>
<evidence type="ECO:0000259" key="2">
    <source>
        <dbReference type="Pfam" id="PF09992"/>
    </source>
</evidence>
<dbReference type="RefSeq" id="WP_003136797.1">
    <property type="nucleotide sequence ID" value="NZ_AMQS01000042.1"/>
</dbReference>
<feature type="transmembrane region" description="Helical" evidence="1">
    <location>
        <begin position="12"/>
        <end position="31"/>
    </location>
</feature>
<name>K2PJU0_9LACT</name>
<reference evidence="3 4" key="1">
    <citation type="journal article" date="2012" name="J. Bacteriol.">
        <title>Genome Sequence of the Bacteriocin-Producing Strain Lactococcus garvieae DCC43.</title>
        <authorList>
            <person name="Gabrielsen C."/>
            <person name="Brede D.A."/>
            <person name="Hernandez P.E."/>
            <person name="Nes I.F."/>
            <person name="Diep D.B."/>
        </authorList>
    </citation>
    <scope>NUCLEOTIDE SEQUENCE [LARGE SCALE GENOMIC DNA]</scope>
    <source>
        <strain evidence="3 4">DCC43</strain>
    </source>
</reference>
<dbReference type="PATRIC" id="fig|1231377.3.peg.2138"/>